<keyword evidence="1" id="KW-0472">Membrane</keyword>
<keyword evidence="1" id="KW-1133">Transmembrane helix</keyword>
<evidence type="ECO:0000313" key="2">
    <source>
        <dbReference type="EMBL" id="CAK1540104.1"/>
    </source>
</evidence>
<keyword evidence="3" id="KW-1185">Reference proteome</keyword>
<reference evidence="2 3" key="1">
    <citation type="submission" date="2023-11" db="EMBL/GenBank/DDBJ databases">
        <authorList>
            <person name="Okamura Y."/>
        </authorList>
    </citation>
    <scope>NUCLEOTIDE SEQUENCE [LARGE SCALE GENOMIC DNA]</scope>
</reference>
<evidence type="ECO:0000256" key="1">
    <source>
        <dbReference type="SAM" id="Phobius"/>
    </source>
</evidence>
<comment type="caution">
    <text evidence="2">The sequence shown here is derived from an EMBL/GenBank/DDBJ whole genome shotgun (WGS) entry which is preliminary data.</text>
</comment>
<name>A0AAV1ISM9_9NEOP</name>
<dbReference type="AlphaFoldDB" id="A0AAV1ISM9"/>
<sequence>MSRNILVISFHGLVWAGVIAFAFWATGASAAAARYDTATPYTPPFSKYKYIPLNNDPEDTSLAPEDEAPSGMAPSEMILTALRTALDIVRSINKKKLSTPIISKKNNSTSVKLSRRKASNGTVSGRGFEDYYDDHHHHDVETTTAKPVKQGRYTDPWAGYYDWIINEGSFKFWSVFQLFTAALLLYACFSAIYYAKFNPILPDYSMEYDDYFLERTVGRKARSLDSSETPSGLSWMNPATFQFILNAISTYYSEEE</sequence>
<organism evidence="2 3">
    <name type="scientific">Leptosia nina</name>
    <dbReference type="NCBI Taxonomy" id="320188"/>
    <lineage>
        <taxon>Eukaryota</taxon>
        <taxon>Metazoa</taxon>
        <taxon>Ecdysozoa</taxon>
        <taxon>Arthropoda</taxon>
        <taxon>Hexapoda</taxon>
        <taxon>Insecta</taxon>
        <taxon>Pterygota</taxon>
        <taxon>Neoptera</taxon>
        <taxon>Endopterygota</taxon>
        <taxon>Lepidoptera</taxon>
        <taxon>Glossata</taxon>
        <taxon>Ditrysia</taxon>
        <taxon>Papilionoidea</taxon>
        <taxon>Pieridae</taxon>
        <taxon>Pierinae</taxon>
        <taxon>Leptosia</taxon>
    </lineage>
</organism>
<proteinExistence type="predicted"/>
<evidence type="ECO:0000313" key="3">
    <source>
        <dbReference type="Proteomes" id="UP001497472"/>
    </source>
</evidence>
<keyword evidence="1" id="KW-0812">Transmembrane</keyword>
<accession>A0AAV1ISM9</accession>
<gene>
    <name evidence="2" type="ORF">LNINA_LOCUS185</name>
</gene>
<protein>
    <submittedName>
        <fullName evidence="2">Uncharacterized protein</fullName>
    </submittedName>
</protein>
<dbReference type="EMBL" id="CAVLEF010000001">
    <property type="protein sequence ID" value="CAK1540104.1"/>
    <property type="molecule type" value="Genomic_DNA"/>
</dbReference>
<feature type="transmembrane region" description="Helical" evidence="1">
    <location>
        <begin position="172"/>
        <end position="195"/>
    </location>
</feature>
<dbReference type="Proteomes" id="UP001497472">
    <property type="component" value="Unassembled WGS sequence"/>
</dbReference>